<sequence length="374" mass="42344">MIVADPGSGKTMSIRDLVETTGAPAILAVTCRKNNDDEQALGDQLFTALGLKLGGHWRTRKPKLMGQLHQYGTKLIVVDDAHDLSLQHLMFLKEVTDQGRLQYNHRLGLCLVAAGRGTTIPLKEILDQPETMWLQFRRRMDKLEPFCRITGHTSEEVREVLATLETPYRELFPQLNLRQWSGIIYTWLTHSLLDPTNSGRATMDNLMKLVTTALEWTYEDGQTDVQEETLERAAELLMLRRDTFRIIDGAGPSVDEQDAASISPAQTEPGNTKKESQALSPTLEQMSDHKREQSQKQPATQPKCAFFGEVPIDLEQFLESGVSLVQCPDCTSTSALSPHKGILHFKPHKRRKRRSTSTEPRWVRREMIWAVANF</sequence>
<protein>
    <recommendedName>
        <fullName evidence="2">ORC1/DEAH AAA+ ATPase domain-containing protein</fullName>
    </recommendedName>
</protein>
<dbReference type="RefSeq" id="WP_236038684.1">
    <property type="nucleotide sequence ID" value="NZ_BNJG01000003.1"/>
</dbReference>
<dbReference type="InterPro" id="IPR027417">
    <property type="entry name" value="P-loop_NTPase"/>
</dbReference>
<keyword evidence="4" id="KW-1185">Reference proteome</keyword>
<feature type="region of interest" description="Disordered" evidence="1">
    <location>
        <begin position="250"/>
        <end position="302"/>
    </location>
</feature>
<reference evidence="3 4" key="1">
    <citation type="journal article" date="2021" name="Int. J. Syst. Evol. Microbiol.">
        <title>Reticulibacter mediterranei gen. nov., sp. nov., within the new family Reticulibacteraceae fam. nov., and Ktedonospora formicarum gen. nov., sp. nov., Ktedonobacter robiniae sp. nov., Dictyobacter formicarum sp. nov. and Dictyobacter arantiisoli sp. nov., belonging to the class Ktedonobacteria.</title>
        <authorList>
            <person name="Yabe S."/>
            <person name="Zheng Y."/>
            <person name="Wang C.M."/>
            <person name="Sakai Y."/>
            <person name="Abe K."/>
            <person name="Yokota A."/>
            <person name="Donadio S."/>
            <person name="Cavaletti L."/>
            <person name="Monciardini P."/>
        </authorList>
    </citation>
    <scope>NUCLEOTIDE SEQUENCE [LARGE SCALE GENOMIC DNA]</scope>
    <source>
        <strain evidence="3 4">SOSP1-30</strain>
    </source>
</reference>
<feature type="domain" description="ORC1/DEAH AAA+ ATPase" evidence="2">
    <location>
        <begin position="1"/>
        <end position="102"/>
    </location>
</feature>
<gene>
    <name evidence="3" type="ORF">KSB_66980</name>
</gene>
<dbReference type="Proteomes" id="UP000654345">
    <property type="component" value="Unassembled WGS sequence"/>
</dbReference>
<evidence type="ECO:0000256" key="1">
    <source>
        <dbReference type="SAM" id="MobiDB-lite"/>
    </source>
</evidence>
<name>A0ABQ3UZW8_9CHLR</name>
<dbReference type="Pfam" id="PF13401">
    <property type="entry name" value="AAA_22"/>
    <property type="match status" value="1"/>
</dbReference>
<organism evidence="3 4">
    <name type="scientific">Ktedonobacter robiniae</name>
    <dbReference type="NCBI Taxonomy" id="2778365"/>
    <lineage>
        <taxon>Bacteria</taxon>
        <taxon>Bacillati</taxon>
        <taxon>Chloroflexota</taxon>
        <taxon>Ktedonobacteria</taxon>
        <taxon>Ktedonobacterales</taxon>
        <taxon>Ktedonobacteraceae</taxon>
        <taxon>Ktedonobacter</taxon>
    </lineage>
</organism>
<evidence type="ECO:0000313" key="4">
    <source>
        <dbReference type="Proteomes" id="UP000654345"/>
    </source>
</evidence>
<accession>A0ABQ3UZW8</accession>
<evidence type="ECO:0000313" key="3">
    <source>
        <dbReference type="EMBL" id="GHO58223.1"/>
    </source>
</evidence>
<dbReference type="InterPro" id="IPR049945">
    <property type="entry name" value="AAA_22"/>
</dbReference>
<evidence type="ECO:0000259" key="2">
    <source>
        <dbReference type="Pfam" id="PF13401"/>
    </source>
</evidence>
<proteinExistence type="predicted"/>
<dbReference type="Gene3D" id="3.40.50.300">
    <property type="entry name" value="P-loop containing nucleotide triphosphate hydrolases"/>
    <property type="match status" value="1"/>
</dbReference>
<comment type="caution">
    <text evidence="3">The sequence shown here is derived from an EMBL/GenBank/DDBJ whole genome shotgun (WGS) entry which is preliminary data.</text>
</comment>
<dbReference type="EMBL" id="BNJG01000003">
    <property type="protein sequence ID" value="GHO58223.1"/>
    <property type="molecule type" value="Genomic_DNA"/>
</dbReference>
<dbReference type="SUPFAM" id="SSF52540">
    <property type="entry name" value="P-loop containing nucleoside triphosphate hydrolases"/>
    <property type="match status" value="1"/>
</dbReference>